<dbReference type="EMBL" id="MU118097">
    <property type="protein sequence ID" value="KAF9645265.1"/>
    <property type="molecule type" value="Genomic_DNA"/>
</dbReference>
<comment type="caution">
    <text evidence="1">The sequence shown here is derived from an EMBL/GenBank/DDBJ whole genome shotgun (WGS) entry which is preliminary data.</text>
</comment>
<proteinExistence type="predicted"/>
<accession>A0ACB6Z6G2</accession>
<gene>
    <name evidence="1" type="ORF">BDM02DRAFT_3120492</name>
</gene>
<dbReference type="Proteomes" id="UP000886501">
    <property type="component" value="Unassembled WGS sequence"/>
</dbReference>
<organism evidence="1 2">
    <name type="scientific">Thelephora ganbajun</name>
    <name type="common">Ganba fungus</name>
    <dbReference type="NCBI Taxonomy" id="370292"/>
    <lineage>
        <taxon>Eukaryota</taxon>
        <taxon>Fungi</taxon>
        <taxon>Dikarya</taxon>
        <taxon>Basidiomycota</taxon>
        <taxon>Agaricomycotina</taxon>
        <taxon>Agaricomycetes</taxon>
        <taxon>Thelephorales</taxon>
        <taxon>Thelephoraceae</taxon>
        <taxon>Thelephora</taxon>
    </lineage>
</organism>
<protein>
    <submittedName>
        <fullName evidence="1">Uncharacterized protein</fullName>
    </submittedName>
</protein>
<evidence type="ECO:0000313" key="1">
    <source>
        <dbReference type="EMBL" id="KAF9645265.1"/>
    </source>
</evidence>
<reference evidence="1" key="1">
    <citation type="submission" date="2019-10" db="EMBL/GenBank/DDBJ databases">
        <authorList>
            <consortium name="DOE Joint Genome Institute"/>
            <person name="Kuo A."/>
            <person name="Miyauchi S."/>
            <person name="Kiss E."/>
            <person name="Drula E."/>
            <person name="Kohler A."/>
            <person name="Sanchez-Garcia M."/>
            <person name="Andreopoulos B."/>
            <person name="Barry K.W."/>
            <person name="Bonito G."/>
            <person name="Buee M."/>
            <person name="Carver A."/>
            <person name="Chen C."/>
            <person name="Cichocki N."/>
            <person name="Clum A."/>
            <person name="Culley D."/>
            <person name="Crous P.W."/>
            <person name="Fauchery L."/>
            <person name="Girlanda M."/>
            <person name="Hayes R."/>
            <person name="Keri Z."/>
            <person name="Labutti K."/>
            <person name="Lipzen A."/>
            <person name="Lombard V."/>
            <person name="Magnuson J."/>
            <person name="Maillard F."/>
            <person name="Morin E."/>
            <person name="Murat C."/>
            <person name="Nolan M."/>
            <person name="Ohm R."/>
            <person name="Pangilinan J."/>
            <person name="Pereira M."/>
            <person name="Perotto S."/>
            <person name="Peter M."/>
            <person name="Riley R."/>
            <person name="Sitrit Y."/>
            <person name="Stielow B."/>
            <person name="Szollosi G."/>
            <person name="Zifcakova L."/>
            <person name="Stursova M."/>
            <person name="Spatafora J.W."/>
            <person name="Tedersoo L."/>
            <person name="Vaario L.-M."/>
            <person name="Yamada A."/>
            <person name="Yan M."/>
            <person name="Wang P."/>
            <person name="Xu J."/>
            <person name="Bruns T."/>
            <person name="Baldrian P."/>
            <person name="Vilgalys R."/>
            <person name="Henrissat B."/>
            <person name="Grigoriev I.V."/>
            <person name="Hibbett D."/>
            <person name="Nagy L.G."/>
            <person name="Martin F.M."/>
        </authorList>
    </citation>
    <scope>NUCLEOTIDE SEQUENCE</scope>
    <source>
        <strain evidence="1">P2</strain>
    </source>
</reference>
<evidence type="ECO:0000313" key="2">
    <source>
        <dbReference type="Proteomes" id="UP000886501"/>
    </source>
</evidence>
<reference evidence="1" key="2">
    <citation type="journal article" date="2020" name="Nat. Commun.">
        <title>Large-scale genome sequencing of mycorrhizal fungi provides insights into the early evolution of symbiotic traits.</title>
        <authorList>
            <person name="Miyauchi S."/>
            <person name="Kiss E."/>
            <person name="Kuo A."/>
            <person name="Drula E."/>
            <person name="Kohler A."/>
            <person name="Sanchez-Garcia M."/>
            <person name="Morin E."/>
            <person name="Andreopoulos B."/>
            <person name="Barry K.W."/>
            <person name="Bonito G."/>
            <person name="Buee M."/>
            <person name="Carver A."/>
            <person name="Chen C."/>
            <person name="Cichocki N."/>
            <person name="Clum A."/>
            <person name="Culley D."/>
            <person name="Crous P.W."/>
            <person name="Fauchery L."/>
            <person name="Girlanda M."/>
            <person name="Hayes R.D."/>
            <person name="Keri Z."/>
            <person name="LaButti K."/>
            <person name="Lipzen A."/>
            <person name="Lombard V."/>
            <person name="Magnuson J."/>
            <person name="Maillard F."/>
            <person name="Murat C."/>
            <person name="Nolan M."/>
            <person name="Ohm R.A."/>
            <person name="Pangilinan J."/>
            <person name="Pereira M.F."/>
            <person name="Perotto S."/>
            <person name="Peter M."/>
            <person name="Pfister S."/>
            <person name="Riley R."/>
            <person name="Sitrit Y."/>
            <person name="Stielow J.B."/>
            <person name="Szollosi G."/>
            <person name="Zifcakova L."/>
            <person name="Stursova M."/>
            <person name="Spatafora J.W."/>
            <person name="Tedersoo L."/>
            <person name="Vaario L.M."/>
            <person name="Yamada A."/>
            <person name="Yan M."/>
            <person name="Wang P."/>
            <person name="Xu J."/>
            <person name="Bruns T."/>
            <person name="Baldrian P."/>
            <person name="Vilgalys R."/>
            <person name="Dunand C."/>
            <person name="Henrissat B."/>
            <person name="Grigoriev I.V."/>
            <person name="Hibbett D."/>
            <person name="Nagy L.G."/>
            <person name="Martin F.M."/>
        </authorList>
    </citation>
    <scope>NUCLEOTIDE SEQUENCE</scope>
    <source>
        <strain evidence="1">P2</strain>
    </source>
</reference>
<keyword evidence="2" id="KW-1185">Reference proteome</keyword>
<sequence>MLAIQHLNGSEEPQRQARRECFNELRNLVGPWTGRLCELKVLDNGMYLASFWEV</sequence>
<name>A0ACB6Z6G2_THEGA</name>